<feature type="region of interest" description="Disordered" evidence="1">
    <location>
        <begin position="48"/>
        <end position="120"/>
    </location>
</feature>
<name>A0AAV7TRI7_PLEWA</name>
<protein>
    <submittedName>
        <fullName evidence="2">Uncharacterized protein</fullName>
    </submittedName>
</protein>
<organism evidence="2 3">
    <name type="scientific">Pleurodeles waltl</name>
    <name type="common">Iberian ribbed newt</name>
    <dbReference type="NCBI Taxonomy" id="8319"/>
    <lineage>
        <taxon>Eukaryota</taxon>
        <taxon>Metazoa</taxon>
        <taxon>Chordata</taxon>
        <taxon>Craniata</taxon>
        <taxon>Vertebrata</taxon>
        <taxon>Euteleostomi</taxon>
        <taxon>Amphibia</taxon>
        <taxon>Batrachia</taxon>
        <taxon>Caudata</taxon>
        <taxon>Salamandroidea</taxon>
        <taxon>Salamandridae</taxon>
        <taxon>Pleurodelinae</taxon>
        <taxon>Pleurodeles</taxon>
    </lineage>
</organism>
<gene>
    <name evidence="2" type="ORF">NDU88_004108</name>
</gene>
<dbReference type="AlphaFoldDB" id="A0AAV7TRI7"/>
<keyword evidence="3" id="KW-1185">Reference proteome</keyword>
<feature type="region of interest" description="Disordered" evidence="1">
    <location>
        <begin position="1"/>
        <end position="22"/>
    </location>
</feature>
<feature type="compositionally biased region" description="Acidic residues" evidence="1">
    <location>
        <begin position="7"/>
        <end position="16"/>
    </location>
</feature>
<feature type="compositionally biased region" description="Basic and acidic residues" evidence="1">
    <location>
        <begin position="48"/>
        <end position="58"/>
    </location>
</feature>
<feature type="compositionally biased region" description="Basic and acidic residues" evidence="1">
    <location>
        <begin position="70"/>
        <end position="94"/>
    </location>
</feature>
<dbReference type="EMBL" id="JANPWB010000006">
    <property type="protein sequence ID" value="KAJ1178866.1"/>
    <property type="molecule type" value="Genomic_DNA"/>
</dbReference>
<accession>A0AAV7TRI7</accession>
<dbReference type="Proteomes" id="UP001066276">
    <property type="component" value="Chromosome 3_2"/>
</dbReference>
<sequence>MLPERPIEEEEKEEDGINIQTKERFYEQTTTFLPAKKQSPPKLLLFAGRRDHYKDRRNNAGVSVPEEEPTGERTTETGEEHERAVAGDFRRYWEEDGSEDPIPSRSRPLDDDCWPWGAHA</sequence>
<reference evidence="2" key="1">
    <citation type="journal article" date="2022" name="bioRxiv">
        <title>Sequencing and chromosome-scale assembly of the giantPleurodeles waltlgenome.</title>
        <authorList>
            <person name="Brown T."/>
            <person name="Elewa A."/>
            <person name="Iarovenko S."/>
            <person name="Subramanian E."/>
            <person name="Araus A.J."/>
            <person name="Petzold A."/>
            <person name="Susuki M."/>
            <person name="Suzuki K.-i.T."/>
            <person name="Hayashi T."/>
            <person name="Toyoda A."/>
            <person name="Oliveira C."/>
            <person name="Osipova E."/>
            <person name="Leigh N.D."/>
            <person name="Simon A."/>
            <person name="Yun M.H."/>
        </authorList>
    </citation>
    <scope>NUCLEOTIDE SEQUENCE</scope>
    <source>
        <strain evidence="2">20211129_DDA</strain>
        <tissue evidence="2">Liver</tissue>
    </source>
</reference>
<proteinExistence type="predicted"/>
<evidence type="ECO:0000256" key="1">
    <source>
        <dbReference type="SAM" id="MobiDB-lite"/>
    </source>
</evidence>
<evidence type="ECO:0000313" key="2">
    <source>
        <dbReference type="EMBL" id="KAJ1178866.1"/>
    </source>
</evidence>
<comment type="caution">
    <text evidence="2">The sequence shown here is derived from an EMBL/GenBank/DDBJ whole genome shotgun (WGS) entry which is preliminary data.</text>
</comment>
<evidence type="ECO:0000313" key="3">
    <source>
        <dbReference type="Proteomes" id="UP001066276"/>
    </source>
</evidence>